<dbReference type="RefSeq" id="WP_097553673.1">
    <property type="nucleotide sequence ID" value="NZ_PCMW01000026.1"/>
</dbReference>
<keyword evidence="2" id="KW-0808">Transferase</keyword>
<dbReference type="PANTHER" id="PTHR47505">
    <property type="entry name" value="DNA UTILIZATION PROTEIN YHGH"/>
    <property type="match status" value="1"/>
</dbReference>
<dbReference type="OrthoDB" id="9779910at2"/>
<protein>
    <submittedName>
        <fullName evidence="2">Amidophosphoribosyltransferase</fullName>
    </submittedName>
</protein>
<evidence type="ECO:0000313" key="2">
    <source>
        <dbReference type="EMBL" id="PDS25643.1"/>
    </source>
</evidence>
<accession>A0A2H3L036</accession>
<dbReference type="CDD" id="cd06223">
    <property type="entry name" value="PRTases_typeI"/>
    <property type="match status" value="1"/>
</dbReference>
<gene>
    <name evidence="2" type="ORF">B0A77_04325</name>
</gene>
<evidence type="ECO:0000313" key="3">
    <source>
        <dbReference type="Proteomes" id="UP000220828"/>
    </source>
</evidence>
<comment type="caution">
    <text evidence="2">The sequence shown here is derived from an EMBL/GenBank/DDBJ whole genome shotgun (WGS) entry which is preliminary data.</text>
</comment>
<dbReference type="EMBL" id="PCMW01000026">
    <property type="protein sequence ID" value="PDS25643.1"/>
    <property type="molecule type" value="Genomic_DNA"/>
</dbReference>
<evidence type="ECO:0000256" key="1">
    <source>
        <dbReference type="ARBA" id="ARBA00008007"/>
    </source>
</evidence>
<dbReference type="GO" id="GO:0016757">
    <property type="term" value="F:glycosyltransferase activity"/>
    <property type="evidence" value="ECO:0007669"/>
    <property type="project" value="UniProtKB-KW"/>
</dbReference>
<organism evidence="2 3">
    <name type="scientific">Flavobacterium branchiophilum</name>
    <dbReference type="NCBI Taxonomy" id="55197"/>
    <lineage>
        <taxon>Bacteria</taxon>
        <taxon>Pseudomonadati</taxon>
        <taxon>Bacteroidota</taxon>
        <taxon>Flavobacteriia</taxon>
        <taxon>Flavobacteriales</taxon>
        <taxon>Flavobacteriaceae</taxon>
        <taxon>Flavobacterium</taxon>
    </lineage>
</organism>
<dbReference type="InterPro" id="IPR051910">
    <property type="entry name" value="ComF/GntX_DNA_util-trans"/>
</dbReference>
<dbReference type="SUPFAM" id="SSF53271">
    <property type="entry name" value="PRTase-like"/>
    <property type="match status" value="1"/>
</dbReference>
<reference evidence="2 3" key="1">
    <citation type="submission" date="2017-09" db="EMBL/GenBank/DDBJ databases">
        <title>Whole genomes of Flavobacteriaceae.</title>
        <authorList>
            <person name="Stine C."/>
            <person name="Li C."/>
            <person name="Tadesse D."/>
        </authorList>
    </citation>
    <scope>NUCLEOTIDE SEQUENCE [LARGE SCALE GENOMIC DNA]</scope>
    <source>
        <strain evidence="2 3">ATCC 35036</strain>
    </source>
</reference>
<dbReference type="InterPro" id="IPR029057">
    <property type="entry name" value="PRTase-like"/>
</dbReference>
<name>A0A2H3L036_9FLAO</name>
<dbReference type="Gene3D" id="3.40.50.2020">
    <property type="match status" value="1"/>
</dbReference>
<keyword evidence="2" id="KW-0328">Glycosyltransferase</keyword>
<dbReference type="PANTHER" id="PTHR47505:SF1">
    <property type="entry name" value="DNA UTILIZATION PROTEIN YHGH"/>
    <property type="match status" value="1"/>
</dbReference>
<dbReference type="InterPro" id="IPR000836">
    <property type="entry name" value="PRTase_dom"/>
</dbReference>
<dbReference type="AlphaFoldDB" id="A0A2H3L036"/>
<dbReference type="Proteomes" id="UP000220828">
    <property type="component" value="Unassembled WGS sequence"/>
</dbReference>
<sequence length="227" mass="26045">MSLSPLNLFFPKVCSGCSMALLSSEFVICTSCRHLIPRTNQIYELQNETFRRFYGQIELEFAFSLMYFHKKGLVQQLMHHLKYEGHQDIGEALVSCFAEPLLHFPKINDVDEIIPVPIHPKRLKSRGYNQLTRFGQSLSKLINKPYNPHILERSIYTETQTKKKLISRISEHKTVFNVHFSEHDSGKHFLLIDDVITSGATLEACCKALLKIPNIKISIICLAMAHS</sequence>
<proteinExistence type="inferred from homology"/>
<comment type="similarity">
    <text evidence="1">Belongs to the ComF/GntX family.</text>
</comment>